<accession>A0ABX7R101</accession>
<organism evidence="1 2">
    <name type="scientific">Shewanella sedimentimangrovi</name>
    <dbReference type="NCBI Taxonomy" id="2814293"/>
    <lineage>
        <taxon>Bacteria</taxon>
        <taxon>Pseudomonadati</taxon>
        <taxon>Pseudomonadota</taxon>
        <taxon>Gammaproteobacteria</taxon>
        <taxon>Alteromonadales</taxon>
        <taxon>Shewanellaceae</taxon>
        <taxon>Shewanella</taxon>
    </lineage>
</organism>
<dbReference type="Proteomes" id="UP000663207">
    <property type="component" value="Chromosome"/>
</dbReference>
<dbReference type="SUPFAM" id="SSF159238">
    <property type="entry name" value="SO1590-like"/>
    <property type="match status" value="1"/>
</dbReference>
<proteinExistence type="predicted"/>
<dbReference type="Gene3D" id="2.40.350.10">
    <property type="entry name" value="SO1590-like"/>
    <property type="match status" value="1"/>
</dbReference>
<gene>
    <name evidence="1" type="ORF">JYB85_14930</name>
</gene>
<evidence type="ECO:0000313" key="1">
    <source>
        <dbReference type="EMBL" id="QSX36563.1"/>
    </source>
</evidence>
<dbReference type="Pfam" id="PF11528">
    <property type="entry name" value="DUF3224"/>
    <property type="match status" value="1"/>
</dbReference>
<name>A0ABX7R101_9GAMM</name>
<dbReference type="InterPro" id="IPR021607">
    <property type="entry name" value="DUF3224"/>
</dbReference>
<dbReference type="EMBL" id="CP071502">
    <property type="protein sequence ID" value="QSX36563.1"/>
    <property type="molecule type" value="Genomic_DNA"/>
</dbReference>
<dbReference type="RefSeq" id="WP_207379920.1">
    <property type="nucleotide sequence ID" value="NZ_CP071502.1"/>
</dbReference>
<sequence length="139" mass="14882">MKISGSFSVQLKPLEGYAQGRDGIRLGRMSIDKQFQGELNADSKGEMLSAMTEIKGSAGYVAIEQVTGILMGKRGSFVLQHFGTMNRGQDRLVLEVVPDSGTGELAGLSGTMAIRIEAGQHYYDFDFAFASGAVQPALT</sequence>
<reference evidence="1 2" key="1">
    <citation type="submission" date="2021-03" db="EMBL/GenBank/DDBJ databases">
        <title>Novel species identification of genus Shewanella.</title>
        <authorList>
            <person name="Liu G."/>
            <person name="Zhang Q."/>
        </authorList>
    </citation>
    <scope>NUCLEOTIDE SEQUENCE [LARGE SCALE GENOMIC DNA]</scope>
    <source>
        <strain evidence="1 2">FJAT-52962</strain>
    </source>
</reference>
<dbReference type="InterPro" id="IPR023159">
    <property type="entry name" value="SO1590-like_sf"/>
</dbReference>
<keyword evidence="2" id="KW-1185">Reference proteome</keyword>
<evidence type="ECO:0000313" key="2">
    <source>
        <dbReference type="Proteomes" id="UP000663207"/>
    </source>
</evidence>
<protein>
    <submittedName>
        <fullName evidence="1">DUF3224 domain-containing protein</fullName>
    </submittedName>
</protein>